<feature type="compositionally biased region" description="Polar residues" evidence="1">
    <location>
        <begin position="461"/>
        <end position="477"/>
    </location>
</feature>
<dbReference type="Proteomes" id="UP000076837">
    <property type="component" value="Unassembled WGS sequence"/>
</dbReference>
<accession>A0A163GSH1</accession>
<organism evidence="2 3">
    <name type="scientific">Didymella rabiei</name>
    <name type="common">Chickpea ascochyta blight fungus</name>
    <name type="synonym">Mycosphaerella rabiei</name>
    <dbReference type="NCBI Taxonomy" id="5454"/>
    <lineage>
        <taxon>Eukaryota</taxon>
        <taxon>Fungi</taxon>
        <taxon>Dikarya</taxon>
        <taxon>Ascomycota</taxon>
        <taxon>Pezizomycotina</taxon>
        <taxon>Dothideomycetes</taxon>
        <taxon>Pleosporomycetidae</taxon>
        <taxon>Pleosporales</taxon>
        <taxon>Pleosporineae</taxon>
        <taxon>Didymellaceae</taxon>
        <taxon>Ascochyta</taxon>
    </lineage>
</organism>
<evidence type="ECO:0000313" key="3">
    <source>
        <dbReference type="Proteomes" id="UP000076837"/>
    </source>
</evidence>
<feature type="compositionally biased region" description="Pro residues" evidence="1">
    <location>
        <begin position="57"/>
        <end position="66"/>
    </location>
</feature>
<reference evidence="2 3" key="1">
    <citation type="journal article" date="2016" name="Sci. Rep.">
        <title>Draft genome sequencing and secretome analysis of fungal phytopathogen Ascochyta rabiei provides insight into the necrotrophic effector repertoire.</title>
        <authorList>
            <person name="Verma S."/>
            <person name="Gazara R.K."/>
            <person name="Nizam S."/>
            <person name="Parween S."/>
            <person name="Chattopadhyay D."/>
            <person name="Verma P.K."/>
        </authorList>
    </citation>
    <scope>NUCLEOTIDE SEQUENCE [LARGE SCALE GENOMIC DNA]</scope>
    <source>
        <strain evidence="2 3">ArDII</strain>
    </source>
</reference>
<feature type="region of interest" description="Disordered" evidence="1">
    <location>
        <begin position="112"/>
        <end position="132"/>
    </location>
</feature>
<comment type="caution">
    <text evidence="2">The sequence shown here is derived from an EMBL/GenBank/DDBJ whole genome shotgun (WGS) entry which is preliminary data.</text>
</comment>
<feature type="region of interest" description="Disordered" evidence="1">
    <location>
        <begin position="339"/>
        <end position="358"/>
    </location>
</feature>
<proteinExistence type="predicted"/>
<evidence type="ECO:0000313" key="2">
    <source>
        <dbReference type="EMBL" id="KZM24990.1"/>
    </source>
</evidence>
<feature type="compositionally biased region" description="Low complexity" evidence="1">
    <location>
        <begin position="404"/>
        <end position="427"/>
    </location>
</feature>
<dbReference type="AlphaFoldDB" id="A0A163GSH1"/>
<name>A0A163GSH1_DIDRA</name>
<feature type="compositionally biased region" description="Basic and acidic residues" evidence="1">
    <location>
        <begin position="367"/>
        <end position="385"/>
    </location>
</feature>
<gene>
    <name evidence="2" type="ORF">ST47_g3845</name>
</gene>
<dbReference type="EMBL" id="JYNV01000145">
    <property type="protein sequence ID" value="KZM24990.1"/>
    <property type="molecule type" value="Genomic_DNA"/>
</dbReference>
<feature type="region of interest" description="Disordered" evidence="1">
    <location>
        <begin position="367"/>
        <end position="488"/>
    </location>
</feature>
<dbReference type="OrthoDB" id="10556109at2759"/>
<feature type="region of interest" description="Disordered" evidence="1">
    <location>
        <begin position="48"/>
        <end position="71"/>
    </location>
</feature>
<keyword evidence="3" id="KW-1185">Reference proteome</keyword>
<sequence length="488" mass="55762">MDLAQRIADWELQYPPDIDRFPIDDKRPWRPPSPIWAPARFPWWPSCQPSPRSISPSLPPRPPSPPLWRTLPQKVHMPRGRFWNLNLYSTPRSPPPKSARLSAYHSHFIYKKPKREEPRPKPPHWTTQLRRKATARKLAEADIRRKQREDDEELQNLIRGHLEEKEPRAIFNEDFSFGPKTYEDENDYLPPLSPHSSSSPLPDLCSQIEHKTSRHMRHDSSTADMVAKSHRDQLHSTSSPIPILHPQSKRSAYTSFEEGFKTQEVYPGQLVDFVTCNRLDAGYRTKDDVGHTASDHRLSSIVDNYKDRPRHDLKGFARERNPISLTERPSYHDAHLKDHHMEQSGCKSGLVGDSQKVQKVPVEQVRKKTCDLQRKPRTARDHARVSSDSLTRTALEESLTAAKTTHVGAGTRTATAGSSSSSRTAPTERARRRSRVPRCRSTDTFLRTIQESGEARMRTETAGSDTKRGNTLGSSGTKDTDWMGDEPL</sequence>
<evidence type="ECO:0000256" key="1">
    <source>
        <dbReference type="SAM" id="MobiDB-lite"/>
    </source>
</evidence>
<protein>
    <submittedName>
        <fullName evidence="2">Uncharacterized protein</fullName>
    </submittedName>
</protein>